<organism evidence="2 3">
    <name type="scientific">Marinagarivorans cellulosilyticus</name>
    <dbReference type="NCBI Taxonomy" id="2721545"/>
    <lineage>
        <taxon>Bacteria</taxon>
        <taxon>Pseudomonadati</taxon>
        <taxon>Pseudomonadota</taxon>
        <taxon>Gammaproteobacteria</taxon>
        <taxon>Cellvibrionales</taxon>
        <taxon>Cellvibrionaceae</taxon>
        <taxon>Marinagarivorans</taxon>
    </lineage>
</organism>
<name>A0AAN2BJF5_9GAMM</name>
<evidence type="ECO:0000313" key="3">
    <source>
        <dbReference type="Proteomes" id="UP001320119"/>
    </source>
</evidence>
<proteinExistence type="predicted"/>
<evidence type="ECO:0000256" key="1">
    <source>
        <dbReference type="SAM" id="SignalP"/>
    </source>
</evidence>
<evidence type="ECO:0008006" key="4">
    <source>
        <dbReference type="Google" id="ProtNLM"/>
    </source>
</evidence>
<protein>
    <recommendedName>
        <fullName evidence="4">DUF4402 domain-containing protein</fullName>
    </recommendedName>
</protein>
<evidence type="ECO:0000313" key="2">
    <source>
        <dbReference type="EMBL" id="BCD96889.1"/>
    </source>
</evidence>
<dbReference type="AlphaFoldDB" id="A0AAN2BJF5"/>
<accession>A0AAN2BJF5</accession>
<feature type="chain" id="PRO_5042923566" description="DUF4402 domain-containing protein" evidence="1">
    <location>
        <begin position="24"/>
        <end position="192"/>
    </location>
</feature>
<reference evidence="2 3" key="1">
    <citation type="journal article" date="2022" name="IScience">
        <title>An ultrasensitive nanofiber-based assay for enzymatic hydrolysis and deep-sea microbial degradation of cellulose.</title>
        <authorList>
            <person name="Tsudome M."/>
            <person name="Tachioka M."/>
            <person name="Miyazaki M."/>
            <person name="Uchimura K."/>
            <person name="Tsuda M."/>
            <person name="Takaki Y."/>
            <person name="Deguchi S."/>
        </authorList>
    </citation>
    <scope>NUCLEOTIDE SEQUENCE [LARGE SCALE GENOMIC DNA]</scope>
    <source>
        <strain evidence="2 3">GE09</strain>
    </source>
</reference>
<keyword evidence="3" id="KW-1185">Reference proteome</keyword>
<sequence length="192" mass="18785">MNTLSKYLVATTAGALLATGASAETFNVTAEVANTIALTETTPLNFGNLYVRRGTGADGGGGPATLTLATTGSFTGTGEGDEATTLSRIVSLGGATAGVLSVTGASPFASVTVTSNATPTDLIHSSGNPALPVVTFDAITTDPAHNAALVLDANGDGDILVGGQMTAATAVAAGTAYAEGTYTGTYVVTVSY</sequence>
<feature type="signal peptide" evidence="1">
    <location>
        <begin position="1"/>
        <end position="23"/>
    </location>
</feature>
<gene>
    <name evidence="2" type="ORF">MARGE09_P1089</name>
</gene>
<keyword evidence="1" id="KW-0732">Signal</keyword>
<dbReference type="Proteomes" id="UP001320119">
    <property type="component" value="Chromosome"/>
</dbReference>
<dbReference type="EMBL" id="AP023086">
    <property type="protein sequence ID" value="BCD96889.1"/>
    <property type="molecule type" value="Genomic_DNA"/>
</dbReference>
<dbReference type="KEGG" id="marq:MARGE09_P1089"/>